<evidence type="ECO:0000313" key="2">
    <source>
        <dbReference type="Proteomes" id="UP001295684"/>
    </source>
</evidence>
<keyword evidence="2" id="KW-1185">Reference proteome</keyword>
<proteinExistence type="predicted"/>
<dbReference type="EMBL" id="CAMPGE010000963">
    <property type="protein sequence ID" value="CAI2359729.1"/>
    <property type="molecule type" value="Genomic_DNA"/>
</dbReference>
<dbReference type="Proteomes" id="UP001295684">
    <property type="component" value="Unassembled WGS sequence"/>
</dbReference>
<dbReference type="AlphaFoldDB" id="A0AAD1X3V5"/>
<protein>
    <submittedName>
        <fullName evidence="1">Uncharacterized protein</fullName>
    </submittedName>
</protein>
<evidence type="ECO:0000313" key="1">
    <source>
        <dbReference type="EMBL" id="CAI2359729.1"/>
    </source>
</evidence>
<comment type="caution">
    <text evidence="1">The sequence shown here is derived from an EMBL/GenBank/DDBJ whole genome shotgun (WGS) entry which is preliminary data.</text>
</comment>
<accession>A0AAD1X3V5</accession>
<sequence>MESQDQIVQEKYDQTISLEKATLVKSITQEYQRCCCIYYNTFSEENKMKPLDPKSDEQCVDHWLEMDFEAPEDME</sequence>
<name>A0AAD1X3V5_EUPCR</name>
<reference evidence="1" key="1">
    <citation type="submission" date="2023-07" db="EMBL/GenBank/DDBJ databases">
        <authorList>
            <consortium name="AG Swart"/>
            <person name="Singh M."/>
            <person name="Singh A."/>
            <person name="Seah K."/>
            <person name="Emmerich C."/>
        </authorList>
    </citation>
    <scope>NUCLEOTIDE SEQUENCE</scope>
    <source>
        <strain evidence="1">DP1</strain>
    </source>
</reference>
<organism evidence="1 2">
    <name type="scientific">Euplotes crassus</name>
    <dbReference type="NCBI Taxonomy" id="5936"/>
    <lineage>
        <taxon>Eukaryota</taxon>
        <taxon>Sar</taxon>
        <taxon>Alveolata</taxon>
        <taxon>Ciliophora</taxon>
        <taxon>Intramacronucleata</taxon>
        <taxon>Spirotrichea</taxon>
        <taxon>Hypotrichia</taxon>
        <taxon>Euplotida</taxon>
        <taxon>Euplotidae</taxon>
        <taxon>Moneuplotes</taxon>
    </lineage>
</organism>
<gene>
    <name evidence="1" type="ORF">ECRASSUSDP1_LOCUS1022</name>
</gene>